<proteinExistence type="predicted"/>
<dbReference type="Proteomes" id="UP000070483">
    <property type="component" value="Unassembled WGS sequence"/>
</dbReference>
<evidence type="ECO:0000313" key="2">
    <source>
        <dbReference type="Proteomes" id="UP000070483"/>
    </source>
</evidence>
<sequence length="101" mass="12216">MKFKKYNKKEEIYKIKKLENNIKEIIDFWDPIKLLSFAPQDEYDFEIKQIRNKMLINKDIKTDELALVIQTVFKNAFGEDVYYSDENIEFDIAKKILKKCI</sequence>
<dbReference type="STRING" id="157687.HMPREF3180_01398"/>
<accession>A0A134AA26</accession>
<dbReference type="EMBL" id="LSDD01000096">
    <property type="protein sequence ID" value="KXB64571.1"/>
    <property type="molecule type" value="Genomic_DNA"/>
</dbReference>
<dbReference type="Gene3D" id="1.10.340.20">
    <property type="entry name" value="Apc36109-like domain"/>
    <property type="match status" value="1"/>
</dbReference>
<dbReference type="InterPro" id="IPR023162">
    <property type="entry name" value="Apc36109-like_dom_sf"/>
</dbReference>
<dbReference type="RefSeq" id="WP_021769003.1">
    <property type="nucleotide sequence ID" value="NZ_KQ960078.1"/>
</dbReference>
<dbReference type="AlphaFoldDB" id="A0A134AA26"/>
<evidence type="ECO:0008006" key="3">
    <source>
        <dbReference type="Google" id="ProtNLM"/>
    </source>
</evidence>
<keyword evidence="2" id="KW-1185">Reference proteome</keyword>
<protein>
    <recommendedName>
        <fullName evidence="3">DUF1871 domain-containing protein</fullName>
    </recommendedName>
</protein>
<organism evidence="1 2">
    <name type="scientific">Leptotrichia wadei</name>
    <dbReference type="NCBI Taxonomy" id="157687"/>
    <lineage>
        <taxon>Bacteria</taxon>
        <taxon>Fusobacteriati</taxon>
        <taxon>Fusobacteriota</taxon>
        <taxon>Fusobacteriia</taxon>
        <taxon>Fusobacteriales</taxon>
        <taxon>Leptotrichiaceae</taxon>
        <taxon>Leptotrichia</taxon>
    </lineage>
</organism>
<dbReference type="SUPFAM" id="SSF116922">
    <property type="entry name" value="YugE-like"/>
    <property type="match status" value="1"/>
</dbReference>
<reference evidence="2" key="1">
    <citation type="submission" date="2016-01" db="EMBL/GenBank/DDBJ databases">
        <authorList>
            <person name="Mitreva M."/>
            <person name="Pepin K.H."/>
            <person name="Mihindukulasuriya K.A."/>
            <person name="Fulton R."/>
            <person name="Fronick C."/>
            <person name="O'Laughlin M."/>
            <person name="Miner T."/>
            <person name="Herter B."/>
            <person name="Rosa B.A."/>
            <person name="Cordes M."/>
            <person name="Tomlinson C."/>
            <person name="Wollam A."/>
            <person name="Palsikar V.B."/>
            <person name="Mardis E.R."/>
            <person name="Wilson R.K."/>
        </authorList>
    </citation>
    <scope>NUCLEOTIDE SEQUENCE [LARGE SCALE GENOMIC DNA]</scope>
    <source>
        <strain evidence="2">KA00185</strain>
    </source>
</reference>
<comment type="caution">
    <text evidence="1">The sequence shown here is derived from an EMBL/GenBank/DDBJ whole genome shotgun (WGS) entry which is preliminary data.</text>
</comment>
<evidence type="ECO:0000313" key="1">
    <source>
        <dbReference type="EMBL" id="KXB64571.1"/>
    </source>
</evidence>
<dbReference type="PATRIC" id="fig|157687.3.peg.1394"/>
<gene>
    <name evidence="1" type="ORF">HMPREF3180_01398</name>
</gene>
<name>A0A134AA26_9FUSO</name>